<proteinExistence type="predicted"/>
<dbReference type="EMBL" id="DSID01000058">
    <property type="protein sequence ID" value="HEX69758.1"/>
    <property type="molecule type" value="Genomic_DNA"/>
</dbReference>
<comment type="caution">
    <text evidence="1">The sequence shown here is derived from an EMBL/GenBank/DDBJ whole genome shotgun (WGS) entry which is preliminary data.</text>
</comment>
<reference evidence="1" key="1">
    <citation type="journal article" date="2020" name="mSystems">
        <title>Genome- and Community-Level Interaction Insights into Carbon Utilization and Element Cycling Functions of Hydrothermarchaeota in Hydrothermal Sediment.</title>
        <authorList>
            <person name="Zhou Z."/>
            <person name="Liu Y."/>
            <person name="Xu W."/>
            <person name="Pan J."/>
            <person name="Luo Z.H."/>
            <person name="Li M."/>
        </authorList>
    </citation>
    <scope>NUCLEOTIDE SEQUENCE [LARGE SCALE GENOMIC DNA]</scope>
    <source>
        <strain evidence="1">SpSt-192</strain>
    </source>
</reference>
<evidence type="ECO:0000313" key="1">
    <source>
        <dbReference type="EMBL" id="HEX69758.1"/>
    </source>
</evidence>
<protein>
    <submittedName>
        <fullName evidence="1">Uncharacterized protein</fullName>
    </submittedName>
</protein>
<organism evidence="1">
    <name type="scientific">Thermorudis sp</name>
    <dbReference type="NCBI Taxonomy" id="1969470"/>
    <lineage>
        <taxon>Bacteria</taxon>
        <taxon>Pseudomonadati</taxon>
        <taxon>Thermomicrobiota</taxon>
        <taxon>Thermomicrobia</taxon>
        <taxon>Thermomicrobia incertae sedis</taxon>
        <taxon>Thermorudis</taxon>
    </lineage>
</organism>
<gene>
    <name evidence="1" type="ORF">ENP13_00720</name>
</gene>
<dbReference type="AlphaFoldDB" id="A0A7C3A7R6"/>
<name>A0A7C3A7R6_9BACT</name>
<accession>A0A7C3A7R6</accession>
<sequence length="93" mass="10698">MRLPRRRRGHGVGKRSHACENVEAVHPAQVIVEGATYERLSGQADDVFLLDVLRTVAHDRRPNTSRERLAIEDVYREPVYWHLAEQQLISTTP</sequence>